<evidence type="ECO:0000313" key="2">
    <source>
        <dbReference type="EMBL" id="MCF7545502.1"/>
    </source>
</evidence>
<feature type="transmembrane region" description="Helical" evidence="1">
    <location>
        <begin position="12"/>
        <end position="31"/>
    </location>
</feature>
<gene>
    <name evidence="2" type="ORF">L4G47_25225</name>
</gene>
<keyword evidence="1" id="KW-0812">Transmembrane</keyword>
<comment type="caution">
    <text evidence="2">The sequence shown here is derived from an EMBL/GenBank/DDBJ whole genome shotgun (WGS) entry which is preliminary data.</text>
</comment>
<protein>
    <submittedName>
        <fullName evidence="2">Uncharacterized protein</fullName>
    </submittedName>
</protein>
<reference evidence="2" key="1">
    <citation type="submission" date="2022-01" db="EMBL/GenBank/DDBJ databases">
        <title>Pseudomonas sp. nov. isolated from Antarctic regolith.</title>
        <authorList>
            <person name="Novakova D."/>
            <person name="Sedlar K."/>
        </authorList>
    </citation>
    <scope>NUCLEOTIDE SEQUENCE</scope>
    <source>
        <strain evidence="2">P2647</strain>
    </source>
</reference>
<feature type="transmembrane region" description="Helical" evidence="1">
    <location>
        <begin position="51"/>
        <end position="70"/>
    </location>
</feature>
<dbReference type="Proteomes" id="UP001162905">
    <property type="component" value="Unassembled WGS sequence"/>
</dbReference>
<organism evidence="2 3">
    <name type="scientific">Pseudomonas petrae</name>
    <dbReference type="NCBI Taxonomy" id="2912190"/>
    <lineage>
        <taxon>Bacteria</taxon>
        <taxon>Pseudomonadati</taxon>
        <taxon>Pseudomonadota</taxon>
        <taxon>Gammaproteobacteria</taxon>
        <taxon>Pseudomonadales</taxon>
        <taxon>Pseudomonadaceae</taxon>
        <taxon>Pseudomonas</taxon>
    </lineage>
</organism>
<name>A0ABS9ICQ0_9PSED</name>
<keyword evidence="3" id="KW-1185">Reference proteome</keyword>
<keyword evidence="1" id="KW-0472">Membrane</keyword>
<accession>A0ABS9ICQ0</accession>
<dbReference type="EMBL" id="JAKJXH010000044">
    <property type="protein sequence ID" value="MCF7545502.1"/>
    <property type="molecule type" value="Genomic_DNA"/>
</dbReference>
<keyword evidence="1" id="KW-1133">Transmembrane helix</keyword>
<dbReference type="RefSeq" id="WP_237254806.1">
    <property type="nucleotide sequence ID" value="NZ_JAKJXF010000004.1"/>
</dbReference>
<proteinExistence type="predicted"/>
<sequence length="77" mass="8932">MTKEELKAHEQHAWTLAFLVFAGVAVAVYLLDEWLSSPRRGYWAELADMALYVFAFFAVFGLSHVQHWFLSRLTKGR</sequence>
<evidence type="ECO:0000256" key="1">
    <source>
        <dbReference type="SAM" id="Phobius"/>
    </source>
</evidence>
<evidence type="ECO:0000313" key="3">
    <source>
        <dbReference type="Proteomes" id="UP001162905"/>
    </source>
</evidence>